<dbReference type="EMBL" id="OMOR01000001">
    <property type="protein sequence ID" value="SPH21820.1"/>
    <property type="molecule type" value="Genomic_DNA"/>
</dbReference>
<protein>
    <submittedName>
        <fullName evidence="2">Uncharacterized protein</fullName>
    </submittedName>
</protein>
<keyword evidence="1" id="KW-0812">Transmembrane</keyword>
<feature type="transmembrane region" description="Helical" evidence="1">
    <location>
        <begin position="58"/>
        <end position="77"/>
    </location>
</feature>
<keyword evidence="1" id="KW-0472">Membrane</keyword>
<dbReference type="AlphaFoldDB" id="A0A2R8BFN4"/>
<proteinExistence type="predicted"/>
<gene>
    <name evidence="2" type="ORF">ASD8599_02569</name>
</gene>
<evidence type="ECO:0000256" key="1">
    <source>
        <dbReference type="SAM" id="Phobius"/>
    </source>
</evidence>
<feature type="transmembrane region" description="Helical" evidence="1">
    <location>
        <begin position="26"/>
        <end position="46"/>
    </location>
</feature>
<dbReference type="RefSeq" id="WP_108828858.1">
    <property type="nucleotide sequence ID" value="NZ_OMOR01000001.1"/>
</dbReference>
<keyword evidence="3" id="KW-1185">Reference proteome</keyword>
<keyword evidence="1" id="KW-1133">Transmembrane helix</keyword>
<organism evidence="2 3">
    <name type="scientific">Ascidiaceihabitans donghaensis</name>
    <dbReference type="NCBI Taxonomy" id="1510460"/>
    <lineage>
        <taxon>Bacteria</taxon>
        <taxon>Pseudomonadati</taxon>
        <taxon>Pseudomonadota</taxon>
        <taxon>Alphaproteobacteria</taxon>
        <taxon>Rhodobacterales</taxon>
        <taxon>Paracoccaceae</taxon>
        <taxon>Ascidiaceihabitans</taxon>
    </lineage>
</organism>
<name>A0A2R8BFN4_9RHOB</name>
<evidence type="ECO:0000313" key="2">
    <source>
        <dbReference type="EMBL" id="SPH21820.1"/>
    </source>
</evidence>
<dbReference type="Proteomes" id="UP000244880">
    <property type="component" value="Unassembled WGS sequence"/>
</dbReference>
<evidence type="ECO:0000313" key="3">
    <source>
        <dbReference type="Proteomes" id="UP000244880"/>
    </source>
</evidence>
<reference evidence="2 3" key="1">
    <citation type="submission" date="2018-03" db="EMBL/GenBank/DDBJ databases">
        <authorList>
            <person name="Keele B.F."/>
        </authorList>
    </citation>
    <scope>NUCLEOTIDE SEQUENCE [LARGE SCALE GENOMIC DNA]</scope>
    <source>
        <strain evidence="2 3">CECT 8599</strain>
    </source>
</reference>
<sequence>MSFVFFIPVILMGCVSFVILSQQRFLLYFGWLLTAILALALIFWNVLGIPPMSEGPMLAIIAFALFQSACAVMGWVWGRTRKDRGTL</sequence>
<accession>A0A2R8BFN4</accession>